<dbReference type="AlphaFoldDB" id="A0A1F5TQI4"/>
<keyword evidence="5 6" id="KW-0676">Redox-active center</keyword>
<dbReference type="GO" id="GO:0005737">
    <property type="term" value="C:cytoplasm"/>
    <property type="evidence" value="ECO:0007669"/>
    <property type="project" value="InterPro"/>
</dbReference>
<dbReference type="PANTHER" id="PTHR48105">
    <property type="entry name" value="THIOREDOXIN REDUCTASE 1-RELATED-RELATED"/>
    <property type="match status" value="1"/>
</dbReference>
<sequence length="312" mass="34494">MYDTIIIGAGPAGFTAGIYAARREMKALIFGREIGGQVAWASEIENYPGFKNIQSFDLIMRMQEQVKDLGVEIKNTEVIKIEKNTDGTFMVFTNKDIFQSKTIVIAMGLIPRKLNIPGEAQFLGRGVTYCANCDGPFYKNRTVAVVGGGNAALDAAEVLSKIAKKVYLIHRNDQFKAFDILVDEVKKIENIEMLTFCETREILGDKKVEKIKVFNSQTNKEREIEIDGIFIEIGRVANTELVKDLVERDAGNHILVNERCATKTPGVFAGGDVTQVPYKQISIAIGQGTIAALSAYQYLQLKEGNNNTPPNS</sequence>
<evidence type="ECO:0000256" key="5">
    <source>
        <dbReference type="ARBA" id="ARBA00023284"/>
    </source>
</evidence>
<keyword evidence="1 6" id="KW-0285">Flavoprotein</keyword>
<evidence type="ECO:0000256" key="6">
    <source>
        <dbReference type="RuleBase" id="RU003880"/>
    </source>
</evidence>
<accession>A0A1F5TQI4</accession>
<dbReference type="Proteomes" id="UP000177579">
    <property type="component" value="Unassembled WGS sequence"/>
</dbReference>
<dbReference type="InterPro" id="IPR050097">
    <property type="entry name" value="Ferredoxin-NADP_redctase_2"/>
</dbReference>
<evidence type="ECO:0000313" key="10">
    <source>
        <dbReference type="Proteomes" id="UP000177579"/>
    </source>
</evidence>
<name>A0A1F5TQI4_9BACT</name>
<dbReference type="PROSITE" id="PS00573">
    <property type="entry name" value="PYRIDINE_REDOX_2"/>
    <property type="match status" value="1"/>
</dbReference>
<evidence type="ECO:0000256" key="4">
    <source>
        <dbReference type="ARBA" id="ARBA00023157"/>
    </source>
</evidence>
<feature type="domain" description="FAD/NAD(P)-binding" evidence="8">
    <location>
        <begin position="2"/>
        <end position="288"/>
    </location>
</feature>
<evidence type="ECO:0000259" key="8">
    <source>
        <dbReference type="Pfam" id="PF07992"/>
    </source>
</evidence>
<comment type="similarity">
    <text evidence="6">Belongs to the class-II pyridine nucleotide-disulfide oxidoreductase family.</text>
</comment>
<protein>
    <recommendedName>
        <fullName evidence="6">Thioredoxin reductase</fullName>
        <ecNumber evidence="6">1.8.1.9</ecNumber>
    </recommendedName>
</protein>
<comment type="cofactor">
    <cofactor evidence="7">
        <name>FAD</name>
        <dbReference type="ChEBI" id="CHEBI:57692"/>
    </cofactor>
    <text evidence="7">Binds 1 FAD per subunit.</text>
</comment>
<keyword evidence="3 6" id="KW-0560">Oxidoreductase</keyword>
<keyword evidence="2 6" id="KW-0274">FAD</keyword>
<keyword evidence="4" id="KW-1015">Disulfide bond</keyword>
<dbReference type="InterPro" id="IPR036188">
    <property type="entry name" value="FAD/NAD-bd_sf"/>
</dbReference>
<evidence type="ECO:0000313" key="9">
    <source>
        <dbReference type="EMBL" id="OGF40761.1"/>
    </source>
</evidence>
<gene>
    <name evidence="9" type="ORF">A2531_07005</name>
</gene>
<dbReference type="PRINTS" id="PR00368">
    <property type="entry name" value="FADPNR"/>
</dbReference>
<organism evidence="9 10">
    <name type="scientific">Candidatus Falkowbacteria bacterium RIFOXYD2_FULL_34_120</name>
    <dbReference type="NCBI Taxonomy" id="1798007"/>
    <lineage>
        <taxon>Bacteria</taxon>
        <taxon>Candidatus Falkowiibacteriota</taxon>
    </lineage>
</organism>
<dbReference type="InterPro" id="IPR005982">
    <property type="entry name" value="Thioredox_Rdtase"/>
</dbReference>
<dbReference type="InterPro" id="IPR008255">
    <property type="entry name" value="Pyr_nucl-diS_OxRdtase_2_AS"/>
</dbReference>
<dbReference type="GO" id="GO:0019430">
    <property type="term" value="P:removal of superoxide radicals"/>
    <property type="evidence" value="ECO:0007669"/>
    <property type="project" value="UniProtKB-UniRule"/>
</dbReference>
<reference evidence="9 10" key="1">
    <citation type="journal article" date="2016" name="Nat. Commun.">
        <title>Thousands of microbial genomes shed light on interconnected biogeochemical processes in an aquifer system.</title>
        <authorList>
            <person name="Anantharaman K."/>
            <person name="Brown C.T."/>
            <person name="Hug L.A."/>
            <person name="Sharon I."/>
            <person name="Castelle C.J."/>
            <person name="Probst A.J."/>
            <person name="Thomas B.C."/>
            <person name="Singh A."/>
            <person name="Wilkins M.J."/>
            <person name="Karaoz U."/>
            <person name="Brodie E.L."/>
            <person name="Williams K.H."/>
            <person name="Hubbard S.S."/>
            <person name="Banfield J.F."/>
        </authorList>
    </citation>
    <scope>NUCLEOTIDE SEQUENCE [LARGE SCALE GENOMIC DNA]</scope>
</reference>
<dbReference type="SUPFAM" id="SSF51905">
    <property type="entry name" value="FAD/NAD(P)-binding domain"/>
    <property type="match status" value="1"/>
</dbReference>
<dbReference type="NCBIfam" id="TIGR01292">
    <property type="entry name" value="TRX_reduct"/>
    <property type="match status" value="1"/>
</dbReference>
<comment type="subunit">
    <text evidence="6">Homodimer.</text>
</comment>
<comment type="catalytic activity">
    <reaction evidence="6">
        <text>[thioredoxin]-dithiol + NADP(+) = [thioredoxin]-disulfide + NADPH + H(+)</text>
        <dbReference type="Rhea" id="RHEA:20345"/>
        <dbReference type="Rhea" id="RHEA-COMP:10698"/>
        <dbReference type="Rhea" id="RHEA-COMP:10700"/>
        <dbReference type="ChEBI" id="CHEBI:15378"/>
        <dbReference type="ChEBI" id="CHEBI:29950"/>
        <dbReference type="ChEBI" id="CHEBI:50058"/>
        <dbReference type="ChEBI" id="CHEBI:57783"/>
        <dbReference type="ChEBI" id="CHEBI:58349"/>
        <dbReference type="EC" id="1.8.1.9"/>
    </reaction>
</comment>
<dbReference type="EC" id="1.8.1.9" evidence="6"/>
<evidence type="ECO:0000256" key="2">
    <source>
        <dbReference type="ARBA" id="ARBA00022827"/>
    </source>
</evidence>
<dbReference type="EMBL" id="MFGO01000021">
    <property type="protein sequence ID" value="OGF40761.1"/>
    <property type="molecule type" value="Genomic_DNA"/>
</dbReference>
<proteinExistence type="inferred from homology"/>
<dbReference type="InterPro" id="IPR023753">
    <property type="entry name" value="FAD/NAD-binding_dom"/>
</dbReference>
<dbReference type="PRINTS" id="PR00469">
    <property type="entry name" value="PNDRDTASEII"/>
</dbReference>
<evidence type="ECO:0000256" key="7">
    <source>
        <dbReference type="RuleBase" id="RU003881"/>
    </source>
</evidence>
<evidence type="ECO:0000256" key="1">
    <source>
        <dbReference type="ARBA" id="ARBA00022630"/>
    </source>
</evidence>
<dbReference type="Pfam" id="PF07992">
    <property type="entry name" value="Pyr_redox_2"/>
    <property type="match status" value="1"/>
</dbReference>
<evidence type="ECO:0000256" key="3">
    <source>
        <dbReference type="ARBA" id="ARBA00023002"/>
    </source>
</evidence>
<dbReference type="GO" id="GO:0004791">
    <property type="term" value="F:thioredoxin-disulfide reductase (NADPH) activity"/>
    <property type="evidence" value="ECO:0007669"/>
    <property type="project" value="UniProtKB-UniRule"/>
</dbReference>
<keyword evidence="7" id="KW-0521">NADP</keyword>
<dbReference type="Gene3D" id="3.50.50.60">
    <property type="entry name" value="FAD/NAD(P)-binding domain"/>
    <property type="match status" value="2"/>
</dbReference>
<comment type="caution">
    <text evidence="9">The sequence shown here is derived from an EMBL/GenBank/DDBJ whole genome shotgun (WGS) entry which is preliminary data.</text>
</comment>